<sequence length="212" mass="24724">MNTYPKLSDALVLFKHLFTVKLTGQENFQLWKADVSLFLEAVNVSKDRPVKENSDIPNYICKLIIKSISEELQYDYALYDNLYDLLEALDNRFNKPFLSQIISLKRKLYSQSFSTVQELLTDTNKIILQLRKLNQFIPDSEIAHIILASLSPSFESFISSLEINASLKQIQQRLLHISNLNDAYEDSTMLVRKDFYKKPYAYYLSDIDDFLL</sequence>
<dbReference type="AlphaFoldDB" id="A0A090KVG0"/>
<keyword evidence="2" id="KW-1185">Reference proteome</keyword>
<dbReference type="RefSeq" id="XP_024500714.1">
    <property type="nucleotide sequence ID" value="XM_024646543.1"/>
</dbReference>
<evidence type="ECO:0000313" key="1">
    <source>
        <dbReference type="EMBL" id="CEF61505.1"/>
    </source>
</evidence>
<reference evidence="1" key="2">
    <citation type="submission" date="2014-09" db="EMBL/GenBank/DDBJ databases">
        <authorList>
            <person name="Aslett A.Martin."/>
        </authorList>
    </citation>
    <scope>NUCLEOTIDE SEQUENCE</scope>
    <source>
        <strain evidence="1">ED321 Heterogonic</strain>
    </source>
</reference>
<proteinExistence type="predicted"/>
<dbReference type="Proteomes" id="UP000035682">
    <property type="component" value="Unplaced"/>
</dbReference>
<dbReference type="Pfam" id="PF14223">
    <property type="entry name" value="Retrotran_gag_2"/>
    <property type="match status" value="1"/>
</dbReference>
<evidence type="ECO:0000313" key="2">
    <source>
        <dbReference type="Proteomes" id="UP000035682"/>
    </source>
</evidence>
<dbReference type="CTD" id="36373873"/>
<dbReference type="EMBL" id="LN609409">
    <property type="protein sequence ID" value="CEF61505.1"/>
    <property type="molecule type" value="Genomic_DNA"/>
</dbReference>
<dbReference type="WormBase" id="SRAE_0000062700">
    <property type="protein sequence ID" value="SRP00798"/>
    <property type="gene ID" value="WBGene00256375"/>
</dbReference>
<dbReference type="GeneID" id="36373873"/>
<evidence type="ECO:0000313" key="4">
    <source>
        <dbReference type="WormBase" id="SRAE_0000062700"/>
    </source>
</evidence>
<gene>
    <name evidence="1 3 4" type="ORF">SRAE_0000062700</name>
</gene>
<protein>
    <submittedName>
        <fullName evidence="3">Retrovirus-related Pol polyprotein from transposon TNT 1-94</fullName>
    </submittedName>
</protein>
<reference evidence="3" key="3">
    <citation type="submission" date="2020-12" db="UniProtKB">
        <authorList>
            <consortium name="WormBaseParasite"/>
        </authorList>
    </citation>
    <scope>IDENTIFICATION</scope>
</reference>
<accession>A0A090KVG0</accession>
<evidence type="ECO:0000313" key="3">
    <source>
        <dbReference type="WBParaSite" id="SRAE_0000062700.1"/>
    </source>
</evidence>
<name>A0A090KVG0_STRRB</name>
<dbReference type="WBParaSite" id="SRAE_0000062700.1">
    <property type="protein sequence ID" value="SRAE_0000062700.1"/>
    <property type="gene ID" value="WBGene00256375"/>
</dbReference>
<organism evidence="1">
    <name type="scientific">Strongyloides ratti</name>
    <name type="common">Parasitic roundworm</name>
    <dbReference type="NCBI Taxonomy" id="34506"/>
    <lineage>
        <taxon>Eukaryota</taxon>
        <taxon>Metazoa</taxon>
        <taxon>Ecdysozoa</taxon>
        <taxon>Nematoda</taxon>
        <taxon>Chromadorea</taxon>
        <taxon>Rhabditida</taxon>
        <taxon>Tylenchina</taxon>
        <taxon>Panagrolaimomorpha</taxon>
        <taxon>Strongyloidoidea</taxon>
        <taxon>Strongyloididae</taxon>
        <taxon>Strongyloides</taxon>
    </lineage>
</organism>
<reference evidence="2" key="1">
    <citation type="submission" date="2014-09" db="EMBL/GenBank/DDBJ databases">
        <authorList>
            <person name="Martin A.A."/>
        </authorList>
    </citation>
    <scope>NUCLEOTIDE SEQUENCE</scope>
    <source>
        <strain evidence="2">ED321</strain>
    </source>
</reference>